<protein>
    <recommendedName>
        <fullName evidence="2">WLM domain-containing protein</fullName>
    </recommendedName>
</protein>
<evidence type="ECO:0000313" key="3">
    <source>
        <dbReference type="EMBL" id="MDI1487875.1"/>
    </source>
</evidence>
<proteinExistence type="predicted"/>
<feature type="compositionally biased region" description="Gly residues" evidence="1">
    <location>
        <begin position="309"/>
        <end position="324"/>
    </location>
</feature>
<feature type="region of interest" description="Disordered" evidence="1">
    <location>
        <begin position="108"/>
        <end position="136"/>
    </location>
</feature>
<accession>A0AA43TV91</accession>
<name>A0AA43TV91_9LECA</name>
<dbReference type="EMBL" id="JAPUFD010000006">
    <property type="protein sequence ID" value="MDI1487875.1"/>
    <property type="molecule type" value="Genomic_DNA"/>
</dbReference>
<dbReference type="InterPro" id="IPR013536">
    <property type="entry name" value="WLM_dom"/>
</dbReference>
<dbReference type="Pfam" id="PF08325">
    <property type="entry name" value="WLM"/>
    <property type="match status" value="1"/>
</dbReference>
<reference evidence="3" key="1">
    <citation type="journal article" date="2023" name="Genome Biol. Evol.">
        <title>First Whole Genome Sequence and Flow Cytometry Genome Size Data for the Lichen-Forming Fungus Ramalina farinacea (Ascomycota).</title>
        <authorList>
            <person name="Llewellyn T."/>
            <person name="Mian S."/>
            <person name="Hill R."/>
            <person name="Leitch I.J."/>
            <person name="Gaya E."/>
        </authorList>
    </citation>
    <scope>NUCLEOTIDE SEQUENCE</scope>
    <source>
        <strain evidence="3">LIQ254RAFAR</strain>
    </source>
</reference>
<evidence type="ECO:0000256" key="1">
    <source>
        <dbReference type="SAM" id="MobiDB-lite"/>
    </source>
</evidence>
<dbReference type="PANTHER" id="PTHR47795">
    <property type="entry name" value="UBIQUITIN AND WLM DOMAIN-CONTAINING METALLOPROTEASE SPCC1442.07C"/>
    <property type="match status" value="1"/>
</dbReference>
<evidence type="ECO:0000259" key="2">
    <source>
        <dbReference type="PROSITE" id="PS51397"/>
    </source>
</evidence>
<feature type="compositionally biased region" description="Polar residues" evidence="1">
    <location>
        <begin position="116"/>
        <end position="126"/>
    </location>
</feature>
<dbReference type="Proteomes" id="UP001161017">
    <property type="component" value="Unassembled WGS sequence"/>
</dbReference>
<evidence type="ECO:0000313" key="4">
    <source>
        <dbReference type="Proteomes" id="UP001161017"/>
    </source>
</evidence>
<keyword evidence="4" id="KW-1185">Reference proteome</keyword>
<dbReference type="PROSITE" id="PS51397">
    <property type="entry name" value="WLM"/>
    <property type="match status" value="1"/>
</dbReference>
<gene>
    <name evidence="3" type="ORF">OHK93_007148</name>
</gene>
<sequence length="359" mass="38759">MTTEGEKQPNVSTAESSPPPSSESTLDITFIHHGTPHTLTFADSAAIMDLATKIADELLIPKSHQKFMITPKLGILKPPFTDPSIPLTTLSSKKIVLLAPTASDLSSISAPIPNPRATSSSASSLKPATPSRNRDWRKLQDEATYTFHTILPLPYLPNPSRSQKFLERLAADPGIKASMIKHRFSVGVLTEMNPAEHTTHESKTLGLNRNRGEVIELRLRTDAYDGYRDYKVIRDTLCHELAHNVHGEHDRKFWDLCKGIEGEVRRGDWKSGGQAVSEEVFYDPGEGEGSAGHVDGGGWEGGEFVLGRTGGGGGGGNTVAGGSGQRDVEGQGMSRRELMAKAAEERMRKQRNAGAGGSG</sequence>
<organism evidence="3 4">
    <name type="scientific">Ramalina farinacea</name>
    <dbReference type="NCBI Taxonomy" id="258253"/>
    <lineage>
        <taxon>Eukaryota</taxon>
        <taxon>Fungi</taxon>
        <taxon>Dikarya</taxon>
        <taxon>Ascomycota</taxon>
        <taxon>Pezizomycotina</taxon>
        <taxon>Lecanoromycetes</taxon>
        <taxon>OSLEUM clade</taxon>
        <taxon>Lecanoromycetidae</taxon>
        <taxon>Lecanorales</taxon>
        <taxon>Lecanorineae</taxon>
        <taxon>Ramalinaceae</taxon>
        <taxon>Ramalina</taxon>
    </lineage>
</organism>
<feature type="region of interest" description="Disordered" evidence="1">
    <location>
        <begin position="1"/>
        <end position="24"/>
    </location>
</feature>
<dbReference type="GO" id="GO:0070628">
    <property type="term" value="F:proteasome binding"/>
    <property type="evidence" value="ECO:0007669"/>
    <property type="project" value="TreeGrafter"/>
</dbReference>
<feature type="region of interest" description="Disordered" evidence="1">
    <location>
        <begin position="309"/>
        <end position="332"/>
    </location>
</feature>
<dbReference type="AlphaFoldDB" id="A0AA43TV91"/>
<dbReference type="PANTHER" id="PTHR47795:SF1">
    <property type="entry name" value="DNA-DEPENDENT METALLOPROTEASE WSS1 HOMOLOG 2"/>
    <property type="match status" value="1"/>
</dbReference>
<feature type="domain" description="WLM" evidence="2">
    <location>
        <begin position="138"/>
        <end position="348"/>
    </location>
</feature>
<comment type="caution">
    <text evidence="3">The sequence shown here is derived from an EMBL/GenBank/DDBJ whole genome shotgun (WGS) entry which is preliminary data.</text>
</comment>